<evidence type="ECO:0000256" key="6">
    <source>
        <dbReference type="ARBA" id="ARBA00022723"/>
    </source>
</evidence>
<keyword evidence="17" id="KW-1185">Reference proteome</keyword>
<evidence type="ECO:0000256" key="1">
    <source>
        <dbReference type="ARBA" id="ARBA00001060"/>
    </source>
</evidence>
<evidence type="ECO:0000313" key="16">
    <source>
        <dbReference type="EnsemblMetazoa" id="Aqu2.1.41532_001"/>
    </source>
</evidence>
<dbReference type="KEGG" id="aqu:100631768"/>
<dbReference type="GO" id="GO:0004505">
    <property type="term" value="F:phenylalanine 4-monooxygenase activity"/>
    <property type="evidence" value="ECO:0007669"/>
    <property type="project" value="UniProtKB-EC"/>
</dbReference>
<dbReference type="PROSITE" id="PS51410">
    <property type="entry name" value="BH4_AAA_HYDROXYL_2"/>
    <property type="match status" value="1"/>
</dbReference>
<name>A0A1X7VN82_AMPQE</name>
<protein>
    <recommendedName>
        <fullName evidence="5">phenylalanine 4-monooxygenase</fullName>
        <ecNumber evidence="5">1.14.16.1</ecNumber>
    </recommendedName>
    <alternativeName>
        <fullName evidence="11">Phe-4-monooxygenase</fullName>
    </alternativeName>
</protein>
<evidence type="ECO:0000256" key="3">
    <source>
        <dbReference type="ARBA" id="ARBA00005088"/>
    </source>
</evidence>
<evidence type="ECO:0000259" key="14">
    <source>
        <dbReference type="PROSITE" id="PS51410"/>
    </source>
</evidence>
<dbReference type="InterPro" id="IPR018301">
    <property type="entry name" value="ArAA_hydroxylase_Fe/CU_BS"/>
</dbReference>
<comment type="cofactor">
    <cofactor evidence="2 13">
        <name>Fe(2+)</name>
        <dbReference type="ChEBI" id="CHEBI:29033"/>
    </cofactor>
</comment>
<dbReference type="CDD" id="cd03347">
    <property type="entry name" value="eu_PheOH"/>
    <property type="match status" value="1"/>
</dbReference>
<dbReference type="AlphaFoldDB" id="A0A1X7VN82"/>
<dbReference type="eggNOG" id="KOG3820">
    <property type="taxonomic scope" value="Eukaryota"/>
</dbReference>
<feature type="domain" description="Biopterin-dependent aromatic amino acid hydroxylase family profile" evidence="14">
    <location>
        <begin position="100"/>
        <end position="445"/>
    </location>
</feature>
<dbReference type="InterPro" id="IPR019773">
    <property type="entry name" value="Tyrosine_3-monooxygenase-like"/>
</dbReference>
<reference evidence="16" key="2">
    <citation type="submission" date="2017-05" db="UniProtKB">
        <authorList>
            <consortium name="EnsemblMetazoa"/>
        </authorList>
    </citation>
    <scope>IDENTIFICATION</scope>
</reference>
<reference evidence="17" key="1">
    <citation type="journal article" date="2010" name="Nature">
        <title>The Amphimedon queenslandica genome and the evolution of animal complexity.</title>
        <authorList>
            <person name="Srivastava M."/>
            <person name="Simakov O."/>
            <person name="Chapman J."/>
            <person name="Fahey B."/>
            <person name="Gauthier M.E."/>
            <person name="Mitros T."/>
            <person name="Richards G.S."/>
            <person name="Conaco C."/>
            <person name="Dacre M."/>
            <person name="Hellsten U."/>
            <person name="Larroux C."/>
            <person name="Putnam N.H."/>
            <person name="Stanke M."/>
            <person name="Adamska M."/>
            <person name="Darling A."/>
            <person name="Degnan S.M."/>
            <person name="Oakley T.H."/>
            <person name="Plachetzki D.C."/>
            <person name="Zhai Y."/>
            <person name="Adamski M."/>
            <person name="Calcino A."/>
            <person name="Cummins S.F."/>
            <person name="Goodstein D.M."/>
            <person name="Harris C."/>
            <person name="Jackson D.J."/>
            <person name="Leys S.P."/>
            <person name="Shu S."/>
            <person name="Woodcroft B.J."/>
            <person name="Vervoort M."/>
            <person name="Kosik K.S."/>
            <person name="Manning G."/>
            <person name="Degnan B.M."/>
            <person name="Rokhsar D.S."/>
        </authorList>
    </citation>
    <scope>NUCLEOTIDE SEQUENCE [LARGE SCALE GENOMIC DNA]</scope>
</reference>
<dbReference type="EnsemblMetazoa" id="XM_003383339.3">
    <property type="protein sequence ID" value="XP_003383387.1"/>
    <property type="gene ID" value="LOC100631768"/>
</dbReference>
<dbReference type="InterPro" id="IPR045865">
    <property type="entry name" value="ACT-like_dom_sf"/>
</dbReference>
<evidence type="ECO:0000256" key="9">
    <source>
        <dbReference type="ARBA" id="ARBA00023033"/>
    </source>
</evidence>
<comment type="similarity">
    <text evidence="4">Belongs to the biopterin-dependent aromatic amino acid hydroxylase family.</text>
</comment>
<evidence type="ECO:0000256" key="7">
    <source>
        <dbReference type="ARBA" id="ARBA00023002"/>
    </source>
</evidence>
<evidence type="ECO:0000256" key="5">
    <source>
        <dbReference type="ARBA" id="ARBA00011995"/>
    </source>
</evidence>
<gene>
    <name evidence="16" type="primary">100631768</name>
</gene>
<dbReference type="Gene3D" id="1.10.800.10">
    <property type="entry name" value="Aromatic amino acid hydroxylase"/>
    <property type="match status" value="1"/>
</dbReference>
<dbReference type="Pfam" id="PF01842">
    <property type="entry name" value="ACT"/>
    <property type="match status" value="1"/>
</dbReference>
<accession>A0A1X7VN82</accession>
<dbReference type="PROSITE" id="PS00367">
    <property type="entry name" value="BH4_AAA_HYDROXYL_1"/>
    <property type="match status" value="1"/>
</dbReference>
<dbReference type="GO" id="GO:0005506">
    <property type="term" value="F:iron ion binding"/>
    <property type="evidence" value="ECO:0007669"/>
    <property type="project" value="InterPro"/>
</dbReference>
<comment type="catalytic activity">
    <reaction evidence="1">
        <text>(6R)-L-erythro-5,6,7,8-tetrahydrobiopterin + L-phenylalanine + O2 = (4aS,6R)-4a-hydroxy-L-erythro-5,6,7,8-tetrahydrobiopterin + L-tyrosine</text>
        <dbReference type="Rhea" id="RHEA:20273"/>
        <dbReference type="ChEBI" id="CHEBI:15379"/>
        <dbReference type="ChEBI" id="CHEBI:15642"/>
        <dbReference type="ChEBI" id="CHEBI:58095"/>
        <dbReference type="ChEBI" id="CHEBI:58315"/>
        <dbReference type="ChEBI" id="CHEBI:59560"/>
        <dbReference type="EC" id="1.14.16.1"/>
    </reaction>
</comment>
<evidence type="ECO:0000256" key="4">
    <source>
        <dbReference type="ARBA" id="ARBA00009712"/>
    </source>
</evidence>
<dbReference type="EnsemblMetazoa" id="Aqu2.1.41532_001">
    <property type="protein sequence ID" value="Aqu2.1.41532_001"/>
    <property type="gene ID" value="Aqu2.1.41532"/>
</dbReference>
<proteinExistence type="inferred from homology"/>
<feature type="binding site" evidence="12">
    <location>
        <position position="279"/>
    </location>
    <ligand>
        <name>Fe cation</name>
        <dbReference type="ChEBI" id="CHEBI:24875"/>
    </ligand>
</feature>
<dbReference type="FunFam" id="1.10.800.10:FF:000004">
    <property type="entry name" value="Tyrosine 3-monooxygenase"/>
    <property type="match status" value="1"/>
</dbReference>
<dbReference type="SUPFAM" id="SSF55021">
    <property type="entry name" value="ACT-like"/>
    <property type="match status" value="1"/>
</dbReference>
<dbReference type="PIRSF" id="PIRSF000336">
    <property type="entry name" value="TH"/>
    <property type="match status" value="1"/>
</dbReference>
<dbReference type="SUPFAM" id="SSF56534">
    <property type="entry name" value="Aromatic aminoacid monoxygenases, catalytic and oligomerization domains"/>
    <property type="match status" value="1"/>
</dbReference>
<organism evidence="16">
    <name type="scientific">Amphimedon queenslandica</name>
    <name type="common">Sponge</name>
    <dbReference type="NCBI Taxonomy" id="400682"/>
    <lineage>
        <taxon>Eukaryota</taxon>
        <taxon>Metazoa</taxon>
        <taxon>Porifera</taxon>
        <taxon>Demospongiae</taxon>
        <taxon>Heteroscleromorpha</taxon>
        <taxon>Haplosclerida</taxon>
        <taxon>Niphatidae</taxon>
        <taxon>Amphimedon</taxon>
    </lineage>
</organism>
<dbReference type="NCBIfam" id="TIGR01268">
    <property type="entry name" value="Phe4hydrox_tetr"/>
    <property type="match status" value="1"/>
</dbReference>
<keyword evidence="6 12" id="KW-0479">Metal-binding</keyword>
<keyword evidence="10" id="KW-0585">Phenylalanine catabolism</keyword>
<dbReference type="Pfam" id="PF00351">
    <property type="entry name" value="Biopterin_H"/>
    <property type="match status" value="1"/>
</dbReference>
<dbReference type="STRING" id="400682.A0A1X7VN82"/>
<evidence type="ECO:0000256" key="2">
    <source>
        <dbReference type="ARBA" id="ARBA00001954"/>
    </source>
</evidence>
<feature type="binding site" evidence="12">
    <location>
        <position position="284"/>
    </location>
    <ligand>
        <name>Fe cation</name>
        <dbReference type="ChEBI" id="CHEBI:24875"/>
    </ligand>
</feature>
<comment type="pathway">
    <text evidence="3">Amino-acid degradation; L-phenylalanine degradation; acetoacetate and fumarate from L-phenylalanine: step 1/6.</text>
</comment>
<evidence type="ECO:0000256" key="11">
    <source>
        <dbReference type="ARBA" id="ARBA00029922"/>
    </source>
</evidence>
<dbReference type="Proteomes" id="UP000007879">
    <property type="component" value="Unassembled WGS sequence"/>
</dbReference>
<evidence type="ECO:0000256" key="13">
    <source>
        <dbReference type="PIRSR" id="PIRSR601273-2"/>
    </source>
</evidence>
<dbReference type="EC" id="1.14.16.1" evidence="5"/>
<dbReference type="CDD" id="cd04904">
    <property type="entry name" value="ACT_AAAH"/>
    <property type="match status" value="1"/>
</dbReference>
<dbReference type="GO" id="GO:0046189">
    <property type="term" value="P:phenol-containing compound biosynthetic process"/>
    <property type="evidence" value="ECO:0007669"/>
    <property type="project" value="UniProtKB-ARBA"/>
</dbReference>
<dbReference type="InterPro" id="IPR019774">
    <property type="entry name" value="Aromatic-AA_hydroxylase_C"/>
</dbReference>
<evidence type="ECO:0000259" key="15">
    <source>
        <dbReference type="PROSITE" id="PS51671"/>
    </source>
</evidence>
<dbReference type="PANTHER" id="PTHR11473:SF24">
    <property type="entry name" value="PHENYLALANINE-4-HYDROXYLASE"/>
    <property type="match status" value="1"/>
</dbReference>
<dbReference type="OMA" id="FHDEVYR"/>
<dbReference type="GO" id="GO:0006559">
    <property type="term" value="P:L-phenylalanine catabolic process"/>
    <property type="evidence" value="ECO:0007669"/>
    <property type="project" value="UniProtKB-UniPathway"/>
</dbReference>
<feature type="binding site" evidence="12">
    <location>
        <position position="324"/>
    </location>
    <ligand>
        <name>Fe cation</name>
        <dbReference type="ChEBI" id="CHEBI:24875"/>
    </ligand>
</feature>
<evidence type="ECO:0000313" key="17">
    <source>
        <dbReference type="Proteomes" id="UP000007879"/>
    </source>
</evidence>
<dbReference type="InterPro" id="IPR036951">
    <property type="entry name" value="ArAA_hydroxylase_sf"/>
</dbReference>
<dbReference type="PANTHER" id="PTHR11473">
    <property type="entry name" value="AROMATIC AMINO ACID HYDROXYLASE"/>
    <property type="match status" value="1"/>
</dbReference>
<dbReference type="PROSITE" id="PS51671">
    <property type="entry name" value="ACT"/>
    <property type="match status" value="1"/>
</dbReference>
<feature type="domain" description="ACT" evidence="15">
    <location>
        <begin position="31"/>
        <end position="107"/>
    </location>
</feature>
<sequence length="445" mass="50882">MDTDPPSLKRSRETIENDGAYIPDNGGPHTSIIFSLNDEKGALVNALKPFEDLGINMTHIESRPSKSKPGLSYDFYVDCSLTKEQSVKIIERLKATATNVSIFSRSPEKDEIPWFPKHISDLDRFANQILSYGSELDSDHPGFTDKVYRERRKFFADIAFNYKYGQPIPRVEYTEDEIKTWGTIFRELTKLYPTHACKEHNHVFPLLIENCGYREDNIPQLQDISDYLKKCTGFSLRPVAGLLSSRDFLAGLAFRVFHSTQYIRHGSRPMYTPEPDVCHELLGHVPLFCDPEFAQFSQEIGLISLGAPDEFVEKLATCYWFTIEFGLCRQNGEIKAYGAGLLSSFGELKYCLSDVPKVLPFDPANTSIQKYPITEMQPVYFLAETFQNAKEKLIEWGKTIPKSFTLRYNAYTQRVEVLNSKDSIKKLASDIKYQVSILDEAVRKF</sequence>
<evidence type="ECO:0000256" key="12">
    <source>
        <dbReference type="PIRSR" id="PIRSR000336-1"/>
    </source>
</evidence>
<dbReference type="InterPro" id="IPR005961">
    <property type="entry name" value="Phe-4-hydroxylase_tetra"/>
</dbReference>
<dbReference type="InterPro" id="IPR002912">
    <property type="entry name" value="ACT_dom"/>
</dbReference>
<evidence type="ECO:0000256" key="8">
    <source>
        <dbReference type="ARBA" id="ARBA00023004"/>
    </source>
</evidence>
<keyword evidence="7" id="KW-0560">Oxidoreductase</keyword>
<dbReference type="UniPathway" id="UPA00139">
    <property type="reaction ID" value="UER00337"/>
</dbReference>
<dbReference type="InParanoid" id="A0A1X7VN82"/>
<keyword evidence="8 12" id="KW-0408">Iron</keyword>
<dbReference type="InterPro" id="IPR001273">
    <property type="entry name" value="ArAA_hydroxylase"/>
</dbReference>
<evidence type="ECO:0000256" key="10">
    <source>
        <dbReference type="ARBA" id="ARBA00023232"/>
    </source>
</evidence>
<dbReference type="PRINTS" id="PR00372">
    <property type="entry name" value="FYWHYDRXLASE"/>
</dbReference>
<dbReference type="InterPro" id="IPR036329">
    <property type="entry name" value="Aro-AA_hydroxylase_C_sf"/>
</dbReference>
<keyword evidence="9" id="KW-0503">Monooxygenase</keyword>
<dbReference type="OrthoDB" id="983542at2759"/>
<dbReference type="InterPro" id="IPR041912">
    <property type="entry name" value="Euk_PheOH_cat"/>
</dbReference>